<evidence type="ECO:0000256" key="3">
    <source>
        <dbReference type="ARBA" id="ARBA00022837"/>
    </source>
</evidence>
<dbReference type="Pfam" id="PF00955">
    <property type="entry name" value="HCO3_cotransp"/>
    <property type="match status" value="3"/>
</dbReference>
<feature type="transmembrane region" description="Helical" evidence="7">
    <location>
        <begin position="944"/>
        <end position="968"/>
    </location>
</feature>
<evidence type="ECO:0000313" key="9">
    <source>
        <dbReference type="EMBL" id="OLQ10596.1"/>
    </source>
</evidence>
<dbReference type="OrthoDB" id="5849443at2759"/>
<dbReference type="InterPro" id="IPR011531">
    <property type="entry name" value="HCO3_transpt-like_TM_dom"/>
</dbReference>
<dbReference type="SMART" id="SM00054">
    <property type="entry name" value="EFh"/>
    <property type="match status" value="2"/>
</dbReference>
<feature type="transmembrane region" description="Helical" evidence="7">
    <location>
        <begin position="837"/>
        <end position="866"/>
    </location>
</feature>
<dbReference type="Pfam" id="PF13202">
    <property type="entry name" value="EF-hand_5"/>
    <property type="match status" value="1"/>
</dbReference>
<feature type="transmembrane region" description="Helical" evidence="7">
    <location>
        <begin position="980"/>
        <end position="1004"/>
    </location>
</feature>
<feature type="transmembrane region" description="Helical" evidence="7">
    <location>
        <begin position="1124"/>
        <end position="1143"/>
    </location>
</feature>
<dbReference type="Proteomes" id="UP000186817">
    <property type="component" value="Unassembled WGS sequence"/>
</dbReference>
<feature type="transmembrane region" description="Helical" evidence="7">
    <location>
        <begin position="1220"/>
        <end position="1238"/>
    </location>
</feature>
<feature type="transmembrane region" description="Helical" evidence="7">
    <location>
        <begin position="1149"/>
        <end position="1169"/>
    </location>
</feature>
<keyword evidence="4 7" id="KW-1133">Transmembrane helix</keyword>
<dbReference type="EMBL" id="LSRX01000075">
    <property type="protein sequence ID" value="OLQ10596.1"/>
    <property type="molecule type" value="Genomic_DNA"/>
</dbReference>
<dbReference type="CDD" id="cd00051">
    <property type="entry name" value="EFh"/>
    <property type="match status" value="1"/>
</dbReference>
<dbReference type="GO" id="GO:0006820">
    <property type="term" value="P:monoatomic anion transport"/>
    <property type="evidence" value="ECO:0007669"/>
    <property type="project" value="InterPro"/>
</dbReference>
<dbReference type="Gene3D" id="3.40.850.10">
    <property type="entry name" value="Kinesin motor domain"/>
    <property type="match status" value="1"/>
</dbReference>
<feature type="transmembrane region" description="Helical" evidence="7">
    <location>
        <begin position="805"/>
        <end position="825"/>
    </location>
</feature>
<sequence>MIINEIVYKFLSRWRDFFGLKSGSPMLLHHLAERELGLFTLVFSYLDGRTCARVSALGCWASHAASRASAENVKLRLRSAGLLLSRWKGGRYEGPPFLQQHDLETAARHFATIAGRYSLPEYDCTLDIQPDGSFRNYGSQHEMVGQATIAGVLQAGRVPASSLADVPEGMQVCYICELDRWYIRTMMDGKEMTPEDLEFTGPGYQTYSVHAWLEPLPGSSFADGAFMENRPRPTAQDGWMLEVLMDFFRRADTDGSGEVSKDEFNNMLMCTDIMKTVMEESSIDAQDLGELFEWLDGDKDGLVNIEEFLRGFRWLVATVDPKGLLKLEEELAGDFHRLTRRMVLHVNNCFDQLLESVSVPLKKISAITEQIQRMDRLIGSLQKSPDEMDGKAGWSSLDLTERRLAVRLDTLAKAVEKLAELEAQGLVKLSEDAQLEVDLDIDITNSQLIQSRSLPMFRANATDRASSMAEEDDSRQEDLIFFEPAMETLSDMANDDDELPKGISKAKREPFPNIGPGPRRSGWQVAVNVTAQLQHALLFAFCVAAQLVGEELGPENRSRVVLQAPGERNFHVFYQLLRGVTQVPRHQPLFSLPAIAPNRSVMAEAEAVYRYESGNIAHAPKDYGPLDLRGKYFWPCPGCPYVATADYRAIPKLRYASLCHDNVQAKYTDIPWKQWLSLSRKGTAGQGAYRKRRLAQAPNAGGAGGRGMERERETEKEREKAFVFRHKSLLALPTNIPDRFIMAEAEAVYRYESGNIAHAPKKDYGPLDFTGKLAGGLRLDIRRRAPLYCSDWTDAFMPENFQKSVSSILFIAALAPAITFGSRFLDGTNGQFGVMEMIMSTCISGLIFSTFSGQPLSILGATGPFLAYTLVVYDLAIAVDVEFMPFYFWTCMWCSLFTVLVAVFDLCALMKHVTMFSEDIFAGLISLIFIIDGARPIIENFTESRLTLTNCMFEALLFIWTFGLATYLSSFRRSPWTFRFVRNFAANFAVTIALVSGSALAAIYSNDTGLRMLQVDADFSPNLSLSDGSKRPWIINPAGMDRPFPAWGIAYAILPAIGFAVLGYLDQFVRGALTLPVCAVLGLPLSVASTVPSITHVISLTTYEVKQLPEGERKVPTKVVEQRATNFLIHVLIGSALFLAPVLKFLPRAVLQGVFFYMGIASLTGNNLFDRLKLWLIWDPAKYPQYHYVQKLPISRVHLYTVVQVVCLGILYGLKAIKETSVVFPFFMASLAIIRKAMRFMFTEDELKQLDGLPGEDEEEGASMSKPDIVNLDAKEEQRQIHKLRNSPQDYAMLRGGGILEVEGMDDASDWHRLLSAFAAVGADDEQLSGLLDVLSATLLSGEAKHVQLSCGGATWLSA</sequence>
<feature type="domain" description="EF-hand" evidence="8">
    <location>
        <begin position="283"/>
        <end position="318"/>
    </location>
</feature>
<name>A0A1Q9ET62_SYMMI</name>
<feature type="domain" description="EF-hand" evidence="8">
    <location>
        <begin position="239"/>
        <end position="274"/>
    </location>
</feature>
<keyword evidence="2 7" id="KW-0812">Transmembrane</keyword>
<feature type="region of interest" description="Disordered" evidence="6">
    <location>
        <begin position="687"/>
        <end position="717"/>
    </location>
</feature>
<organism evidence="9 10">
    <name type="scientific">Symbiodinium microadriaticum</name>
    <name type="common">Dinoflagellate</name>
    <name type="synonym">Zooxanthella microadriatica</name>
    <dbReference type="NCBI Taxonomy" id="2951"/>
    <lineage>
        <taxon>Eukaryota</taxon>
        <taxon>Sar</taxon>
        <taxon>Alveolata</taxon>
        <taxon>Dinophyceae</taxon>
        <taxon>Suessiales</taxon>
        <taxon>Symbiodiniaceae</taxon>
        <taxon>Symbiodinium</taxon>
    </lineage>
</organism>
<dbReference type="Gene3D" id="1.10.287.570">
    <property type="entry name" value="Helical hairpin bin"/>
    <property type="match status" value="1"/>
</dbReference>
<reference evidence="9 10" key="1">
    <citation type="submission" date="2016-02" db="EMBL/GenBank/DDBJ databases">
        <title>Genome analysis of coral dinoflagellate symbionts highlights evolutionary adaptations to a symbiotic lifestyle.</title>
        <authorList>
            <person name="Aranda M."/>
            <person name="Li Y."/>
            <person name="Liew Y.J."/>
            <person name="Baumgarten S."/>
            <person name="Simakov O."/>
            <person name="Wilson M."/>
            <person name="Piel J."/>
            <person name="Ashoor H."/>
            <person name="Bougouffa S."/>
            <person name="Bajic V.B."/>
            <person name="Ryu T."/>
            <person name="Ravasi T."/>
            <person name="Bayer T."/>
            <person name="Micklem G."/>
            <person name="Kim H."/>
            <person name="Bhak J."/>
            <person name="Lajeunesse T.C."/>
            <person name="Voolstra C.R."/>
        </authorList>
    </citation>
    <scope>NUCLEOTIDE SEQUENCE [LARGE SCALE GENOMIC DNA]</scope>
    <source>
        <strain evidence="9 10">CCMP2467</strain>
    </source>
</reference>
<gene>
    <name evidence="9" type="primary">SLC4A10</name>
    <name evidence="9" type="ORF">AK812_SmicGene5693</name>
</gene>
<evidence type="ECO:0000256" key="6">
    <source>
        <dbReference type="SAM" id="MobiDB-lite"/>
    </source>
</evidence>
<evidence type="ECO:0000256" key="5">
    <source>
        <dbReference type="ARBA" id="ARBA00023136"/>
    </source>
</evidence>
<dbReference type="Gene3D" id="1.10.238.10">
    <property type="entry name" value="EF-hand"/>
    <property type="match status" value="1"/>
</dbReference>
<keyword evidence="10" id="KW-1185">Reference proteome</keyword>
<dbReference type="SUPFAM" id="SSF47473">
    <property type="entry name" value="EF-hand"/>
    <property type="match status" value="1"/>
</dbReference>
<protein>
    <submittedName>
        <fullName evidence="9">Sodium-driven chloride bicarbonate exchanger</fullName>
    </submittedName>
</protein>
<evidence type="ECO:0000256" key="1">
    <source>
        <dbReference type="ARBA" id="ARBA00004141"/>
    </source>
</evidence>
<evidence type="ECO:0000256" key="2">
    <source>
        <dbReference type="ARBA" id="ARBA00022692"/>
    </source>
</evidence>
<dbReference type="GO" id="GO:0005509">
    <property type="term" value="F:calcium ion binding"/>
    <property type="evidence" value="ECO:0007669"/>
    <property type="project" value="InterPro"/>
</dbReference>
<keyword evidence="3" id="KW-0106">Calcium</keyword>
<dbReference type="InterPro" id="IPR018247">
    <property type="entry name" value="EF_Hand_1_Ca_BS"/>
</dbReference>
<dbReference type="GO" id="GO:0050801">
    <property type="term" value="P:monoatomic ion homeostasis"/>
    <property type="evidence" value="ECO:0007669"/>
    <property type="project" value="TreeGrafter"/>
</dbReference>
<dbReference type="InterPro" id="IPR036961">
    <property type="entry name" value="Kinesin_motor_dom_sf"/>
</dbReference>
<dbReference type="SUPFAM" id="SSF52540">
    <property type="entry name" value="P-loop containing nucleoside triphosphate hydrolases"/>
    <property type="match status" value="2"/>
</dbReference>
<feature type="transmembrane region" description="Helical" evidence="7">
    <location>
        <begin position="1046"/>
        <end position="1065"/>
    </location>
</feature>
<dbReference type="GO" id="GO:0005452">
    <property type="term" value="F:solute:inorganic anion antiporter activity"/>
    <property type="evidence" value="ECO:0007669"/>
    <property type="project" value="InterPro"/>
</dbReference>
<dbReference type="PANTHER" id="PTHR11453">
    <property type="entry name" value="ANION EXCHANGE PROTEIN"/>
    <property type="match status" value="1"/>
</dbReference>
<evidence type="ECO:0000313" key="10">
    <source>
        <dbReference type="Proteomes" id="UP000186817"/>
    </source>
</evidence>
<comment type="subcellular location">
    <subcellularLocation>
        <location evidence="1">Membrane</location>
        <topology evidence="1">Multi-pass membrane protein</topology>
    </subcellularLocation>
</comment>
<dbReference type="Gene3D" id="1.10.10.820">
    <property type="match status" value="1"/>
</dbReference>
<dbReference type="InterPro" id="IPR003020">
    <property type="entry name" value="HCO3_transpt_euk"/>
</dbReference>
<feature type="transmembrane region" description="Helical" evidence="7">
    <location>
        <begin position="1197"/>
        <end position="1214"/>
    </location>
</feature>
<feature type="transmembrane region" description="Helical" evidence="7">
    <location>
        <begin position="886"/>
        <end position="908"/>
    </location>
</feature>
<dbReference type="PROSITE" id="PS00018">
    <property type="entry name" value="EF_HAND_1"/>
    <property type="match status" value="2"/>
</dbReference>
<dbReference type="InterPro" id="IPR002048">
    <property type="entry name" value="EF_hand_dom"/>
</dbReference>
<keyword evidence="5 7" id="KW-0472">Membrane</keyword>
<feature type="compositionally biased region" description="Basic and acidic residues" evidence="6">
    <location>
        <begin position="707"/>
        <end position="717"/>
    </location>
</feature>
<dbReference type="InterPro" id="IPR011992">
    <property type="entry name" value="EF-hand-dom_pair"/>
</dbReference>
<dbReference type="PANTHER" id="PTHR11453:SF127">
    <property type="entry name" value="SOLUTE CARRIER FAMILY 4 MEMBER 11"/>
    <property type="match status" value="1"/>
</dbReference>
<dbReference type="PROSITE" id="PS50222">
    <property type="entry name" value="EF_HAND_2"/>
    <property type="match status" value="2"/>
</dbReference>
<evidence type="ECO:0000256" key="7">
    <source>
        <dbReference type="SAM" id="Phobius"/>
    </source>
</evidence>
<comment type="caution">
    <text evidence="9">The sequence shown here is derived from an EMBL/GenBank/DDBJ whole genome shotgun (WGS) entry which is preliminary data.</text>
</comment>
<evidence type="ECO:0000256" key="4">
    <source>
        <dbReference type="ARBA" id="ARBA00022989"/>
    </source>
</evidence>
<dbReference type="GO" id="GO:0005886">
    <property type="term" value="C:plasma membrane"/>
    <property type="evidence" value="ECO:0007669"/>
    <property type="project" value="TreeGrafter"/>
</dbReference>
<evidence type="ECO:0000259" key="8">
    <source>
        <dbReference type="PROSITE" id="PS50222"/>
    </source>
</evidence>
<feature type="transmembrane region" description="Helical" evidence="7">
    <location>
        <begin position="920"/>
        <end position="938"/>
    </location>
</feature>
<dbReference type="InterPro" id="IPR027417">
    <property type="entry name" value="P-loop_NTPase"/>
</dbReference>
<accession>A0A1Q9ET62</accession>
<proteinExistence type="predicted"/>